<dbReference type="InterPro" id="IPR001387">
    <property type="entry name" value="Cro/C1-type_HTH"/>
</dbReference>
<comment type="caution">
    <text evidence="2">The sequence shown here is derived from an EMBL/GenBank/DDBJ whole genome shotgun (WGS) entry which is preliminary data.</text>
</comment>
<accession>A0AAW5JJD8</accession>
<evidence type="ECO:0000313" key="3">
    <source>
        <dbReference type="Proteomes" id="UP001204562"/>
    </source>
</evidence>
<dbReference type="RefSeq" id="WP_256303796.1">
    <property type="nucleotide sequence ID" value="NZ_JANFYS010000013.1"/>
</dbReference>
<protein>
    <submittedName>
        <fullName evidence="2">Helix-turn-helix transcriptional regulator</fullName>
    </submittedName>
</protein>
<dbReference type="EMBL" id="JANFYS010000013">
    <property type="protein sequence ID" value="MCQ4770306.1"/>
    <property type="molecule type" value="Genomic_DNA"/>
</dbReference>
<dbReference type="AlphaFoldDB" id="A0AAW5JJD8"/>
<dbReference type="GO" id="GO:0003677">
    <property type="term" value="F:DNA binding"/>
    <property type="evidence" value="ECO:0007669"/>
    <property type="project" value="InterPro"/>
</dbReference>
<feature type="domain" description="HTH cro/C1-type" evidence="1">
    <location>
        <begin position="8"/>
        <end position="61"/>
    </location>
</feature>
<dbReference type="Pfam" id="PF13443">
    <property type="entry name" value="HTH_26"/>
    <property type="match status" value="1"/>
</dbReference>
<organism evidence="2 3">
    <name type="scientific">Intestinimonas massiliensis</name>
    <name type="common">ex Afouda et al. 2020</name>
    <dbReference type="NCBI Taxonomy" id="1673721"/>
    <lineage>
        <taxon>Bacteria</taxon>
        <taxon>Bacillati</taxon>
        <taxon>Bacillota</taxon>
        <taxon>Clostridia</taxon>
        <taxon>Eubacteriales</taxon>
        <taxon>Intestinimonas</taxon>
    </lineage>
</organism>
<name>A0AAW5JJD8_9FIRM</name>
<dbReference type="PROSITE" id="PS50943">
    <property type="entry name" value="HTH_CROC1"/>
    <property type="match status" value="1"/>
</dbReference>
<dbReference type="InterPro" id="IPR010982">
    <property type="entry name" value="Lambda_DNA-bd_dom_sf"/>
</dbReference>
<evidence type="ECO:0000313" key="2">
    <source>
        <dbReference type="EMBL" id="MCQ4770306.1"/>
    </source>
</evidence>
<reference evidence="2" key="1">
    <citation type="submission" date="2022-06" db="EMBL/GenBank/DDBJ databases">
        <title>Isolation of gut microbiota from human fecal samples.</title>
        <authorList>
            <person name="Pamer E.G."/>
            <person name="Barat B."/>
            <person name="Waligurski E."/>
            <person name="Medina S."/>
            <person name="Paddock L."/>
            <person name="Mostad J."/>
        </authorList>
    </citation>
    <scope>NUCLEOTIDE SEQUENCE</scope>
    <source>
        <strain evidence="2">DFI.9.91</strain>
    </source>
</reference>
<dbReference type="Gene3D" id="1.10.260.40">
    <property type="entry name" value="lambda repressor-like DNA-binding domains"/>
    <property type="match status" value="1"/>
</dbReference>
<dbReference type="Proteomes" id="UP001204562">
    <property type="component" value="Unassembled WGS sequence"/>
</dbReference>
<dbReference type="SUPFAM" id="SSF47413">
    <property type="entry name" value="lambda repressor-like DNA-binding domains"/>
    <property type="match status" value="1"/>
</dbReference>
<sequence>MKVRYDKLWRRMKDNGIKKSELAKAAEISSYTMTKLNNDRPVNMEVMLNLCKVFHCDIGDLMEVIEED</sequence>
<proteinExistence type="predicted"/>
<gene>
    <name evidence="2" type="ORF">NE579_07500</name>
</gene>
<evidence type="ECO:0000259" key="1">
    <source>
        <dbReference type="PROSITE" id="PS50943"/>
    </source>
</evidence>